<dbReference type="EMBL" id="JAMTCD010000001">
    <property type="protein sequence ID" value="MCT7940278.1"/>
    <property type="molecule type" value="Genomic_DNA"/>
</dbReference>
<sequence>MLKKLLTFIFMTLSFSHAQAFAAEVLKLDEADIVVASRTDSARSSALKEALASVFLKNSGSPSVVMNPMVKAQIDNPEALLIQYGYSQVNEDLVFKASFDHQGVINILRQANLPVWGAQRPLTLLWVTMAENNDTVILSDSSQNPLRNDFATESSNKGIPVLLPLMDLDDLMAVTPTDVKGMFINPVNIASSRYQADYFAMVDIGESPDKVRFQLALYNKSHSGTLLQPIIMQQGEAVDVTAATKRIVTLLADYYISQYAIASSGNNLETSVSFTGVSSMKQIVEIEKYLKQLSAVKEVAVSQLSKETITYKLGLFSSVEDLQRLLSIDTRLSQIDTLGDANSYLTPQTNDNASLIYEWKSQ</sequence>
<feature type="signal peptide" evidence="1">
    <location>
        <begin position="1"/>
        <end position="22"/>
    </location>
</feature>
<evidence type="ECO:0000256" key="1">
    <source>
        <dbReference type="SAM" id="SignalP"/>
    </source>
</evidence>
<dbReference type="RefSeq" id="WP_261296740.1">
    <property type="nucleotide sequence ID" value="NZ_JAMTCD010000001.1"/>
</dbReference>
<accession>A0A9X3AUE8</accession>
<evidence type="ECO:0000313" key="2">
    <source>
        <dbReference type="EMBL" id="MCT7940278.1"/>
    </source>
</evidence>
<organism evidence="2 3">
    <name type="scientific">Shewanella holmiensis</name>
    <dbReference type="NCBI Taxonomy" id="2952222"/>
    <lineage>
        <taxon>Bacteria</taxon>
        <taxon>Pseudomonadati</taxon>
        <taxon>Pseudomonadota</taxon>
        <taxon>Gammaproteobacteria</taxon>
        <taxon>Alteromonadales</taxon>
        <taxon>Shewanellaceae</taxon>
        <taxon>Shewanella</taxon>
    </lineage>
</organism>
<feature type="chain" id="PRO_5040942393" evidence="1">
    <location>
        <begin position="23"/>
        <end position="362"/>
    </location>
</feature>
<comment type="caution">
    <text evidence="2">The sequence shown here is derived from an EMBL/GenBank/DDBJ whole genome shotgun (WGS) entry which is preliminary data.</text>
</comment>
<dbReference type="AlphaFoldDB" id="A0A9X3AUE8"/>
<gene>
    <name evidence="2" type="ORF">NE535_00490</name>
</gene>
<dbReference type="Proteomes" id="UP001155546">
    <property type="component" value="Unassembled WGS sequence"/>
</dbReference>
<reference evidence="2" key="1">
    <citation type="journal article" date="2023" name="Int. J. Syst. Evol. Microbiol.">
        <title>&lt;i&gt;Shewanella septentrionalis&lt;/i&gt; sp. nov. and &lt;i&gt;Shewanella holmiensis&lt;/i&gt; sp. nov., isolated from Baltic Sea water and sediments.</title>
        <authorList>
            <person name="Martin-Rodriguez A.J."/>
            <person name="Thorell K."/>
            <person name="Joffre E."/>
            <person name="Jensie-Markopoulos S."/>
            <person name="Moore E.R.B."/>
            <person name="Sjoling A."/>
        </authorList>
    </citation>
    <scope>NUCLEOTIDE SEQUENCE</scope>
    <source>
        <strain evidence="2">SP1S2-7</strain>
    </source>
</reference>
<name>A0A9X3AUE8_9GAMM</name>
<protein>
    <submittedName>
        <fullName evidence="2">DUF2066 domain-containing protein</fullName>
    </submittedName>
</protein>
<keyword evidence="1" id="KW-0732">Signal</keyword>
<dbReference type="InterPro" id="IPR018642">
    <property type="entry name" value="DUF2066"/>
</dbReference>
<proteinExistence type="predicted"/>
<dbReference type="Pfam" id="PF09839">
    <property type="entry name" value="DUF2066"/>
    <property type="match status" value="1"/>
</dbReference>
<evidence type="ECO:0000313" key="3">
    <source>
        <dbReference type="Proteomes" id="UP001155546"/>
    </source>
</evidence>
<keyword evidence="3" id="KW-1185">Reference proteome</keyword>